<proteinExistence type="predicted"/>
<feature type="transmembrane region" description="Helical" evidence="2">
    <location>
        <begin position="335"/>
        <end position="356"/>
    </location>
</feature>
<name>A0ABP4HN43_9ACTN</name>
<keyword evidence="2" id="KW-0472">Membrane</keyword>
<feature type="transmembrane region" description="Helical" evidence="2">
    <location>
        <begin position="119"/>
        <end position="139"/>
    </location>
</feature>
<accession>A0ABP4HN43</accession>
<organism evidence="3 4">
    <name type="scientific">Kitasatospora nipponensis</name>
    <dbReference type="NCBI Taxonomy" id="258049"/>
    <lineage>
        <taxon>Bacteria</taxon>
        <taxon>Bacillati</taxon>
        <taxon>Actinomycetota</taxon>
        <taxon>Actinomycetes</taxon>
        <taxon>Kitasatosporales</taxon>
        <taxon>Streptomycetaceae</taxon>
        <taxon>Kitasatospora</taxon>
    </lineage>
</organism>
<feature type="compositionally biased region" description="Basic residues" evidence="1">
    <location>
        <begin position="30"/>
        <end position="43"/>
    </location>
</feature>
<dbReference type="PANTHER" id="PTHR36840:SF1">
    <property type="entry name" value="BLL5714 PROTEIN"/>
    <property type="match status" value="1"/>
</dbReference>
<evidence type="ECO:0000256" key="2">
    <source>
        <dbReference type="SAM" id="Phobius"/>
    </source>
</evidence>
<feature type="transmembrane region" description="Helical" evidence="2">
    <location>
        <begin position="85"/>
        <end position="107"/>
    </location>
</feature>
<feature type="transmembrane region" description="Helical" evidence="2">
    <location>
        <begin position="363"/>
        <end position="379"/>
    </location>
</feature>
<comment type="caution">
    <text evidence="3">The sequence shown here is derived from an EMBL/GenBank/DDBJ whole genome shotgun (WGS) entry which is preliminary data.</text>
</comment>
<feature type="transmembrane region" description="Helical" evidence="2">
    <location>
        <begin position="145"/>
        <end position="164"/>
    </location>
</feature>
<reference evidence="4" key="1">
    <citation type="journal article" date="2019" name="Int. J. Syst. Evol. Microbiol.">
        <title>The Global Catalogue of Microorganisms (GCM) 10K type strain sequencing project: providing services to taxonomists for standard genome sequencing and annotation.</title>
        <authorList>
            <consortium name="The Broad Institute Genomics Platform"/>
            <consortium name="The Broad Institute Genome Sequencing Center for Infectious Disease"/>
            <person name="Wu L."/>
            <person name="Ma J."/>
        </authorList>
    </citation>
    <scope>NUCLEOTIDE SEQUENCE [LARGE SCALE GENOMIC DNA]</scope>
    <source>
        <strain evidence="4">JCM 13004</strain>
    </source>
</reference>
<evidence type="ECO:0000256" key="1">
    <source>
        <dbReference type="SAM" id="MobiDB-lite"/>
    </source>
</evidence>
<sequence>MAPHHDTAGARTGLMSRQSALLWNNPGVTRPHRPHRPQRHHPPKSGPSQAAAQSVRPLELFFDLVFVFAITQITSLLAEHPSGTGLVRVAVLLAVTWWMYGGYAWLTNALDLERTRPRLLLLAGTAAFFVMSLAVPRAFGPGPWGALFGASYLVVVLIHTLGFVGTSGHRGIARIGPFNLLGALIVLAAGLAPQGLRLELLALACVVLVAAPFITGTGGFTVGVGHFVERHGLAVIILLGESIVEVGTAATDLDDLATVVLGPLLALALSASLWWLYFDREERDSERLLGRVPAEQRPRLALYSFGYAYLVMIFGIAVTAVGMQEAVTSFTTPLHGLPAGLLALGMALFLVGLAYFHRTLAGSWSGTRLVGAVAVALTVPAARWVGGWLALVVALAVMVLLILRSRPVPEAG</sequence>
<feature type="transmembrane region" description="Helical" evidence="2">
    <location>
        <begin position="256"/>
        <end position="279"/>
    </location>
</feature>
<keyword evidence="2" id="KW-1133">Transmembrane helix</keyword>
<feature type="transmembrane region" description="Helical" evidence="2">
    <location>
        <begin position="300"/>
        <end position="323"/>
    </location>
</feature>
<feature type="transmembrane region" description="Helical" evidence="2">
    <location>
        <begin position="232"/>
        <end position="250"/>
    </location>
</feature>
<feature type="transmembrane region" description="Helical" evidence="2">
    <location>
        <begin position="385"/>
        <end position="403"/>
    </location>
</feature>
<keyword evidence="4" id="KW-1185">Reference proteome</keyword>
<evidence type="ECO:0000313" key="3">
    <source>
        <dbReference type="EMBL" id="GAA1267750.1"/>
    </source>
</evidence>
<feature type="region of interest" description="Disordered" evidence="1">
    <location>
        <begin position="25"/>
        <end position="50"/>
    </location>
</feature>
<dbReference type="Pfam" id="PF06772">
    <property type="entry name" value="LtrA"/>
    <property type="match status" value="1"/>
</dbReference>
<feature type="transmembrane region" description="Helical" evidence="2">
    <location>
        <begin position="200"/>
        <end position="220"/>
    </location>
</feature>
<dbReference type="Proteomes" id="UP001500037">
    <property type="component" value="Unassembled WGS sequence"/>
</dbReference>
<dbReference type="PANTHER" id="PTHR36840">
    <property type="entry name" value="BLL5714 PROTEIN"/>
    <property type="match status" value="1"/>
</dbReference>
<keyword evidence="2" id="KW-0812">Transmembrane</keyword>
<dbReference type="EMBL" id="BAAALF010000185">
    <property type="protein sequence ID" value="GAA1267750.1"/>
    <property type="molecule type" value="Genomic_DNA"/>
</dbReference>
<evidence type="ECO:0000313" key="4">
    <source>
        <dbReference type="Proteomes" id="UP001500037"/>
    </source>
</evidence>
<protein>
    <submittedName>
        <fullName evidence="3">Low temperature requirement protein A</fullName>
    </submittedName>
</protein>
<gene>
    <name evidence="3" type="ORF">GCM10009665_65630</name>
</gene>
<dbReference type="InterPro" id="IPR010640">
    <property type="entry name" value="Low_temperature_requirement_A"/>
</dbReference>
<feature type="transmembrane region" description="Helical" evidence="2">
    <location>
        <begin position="176"/>
        <end position="194"/>
    </location>
</feature>